<sequence length="407" mass="45082">MLTVDLVHARRRAGELRLVAFDAPARARAEVLAGQILEAVRAHVGRTREELDAAIDGIDVEARDHRLKAGLAKLVEDRCEFDASDDVDPEELRHDVFSRASAARAELEDGAHFDREALLDAVAQERQTSREAIERALFSDLRSAHKLLAVDAPGAKTLVASYERAQAQAVLLRAVSVRVDVRCASAGALRAFFRRLKFLRLLHTIEKTDEGHRVVIDGPFSLFESVTKYGLQLAMVLPALDACDAWKLEASIRWGKERTPLTFRLEGGAGVEEAEPALPDELETLVRTFSALGTPWTVSPSTAILELPGVGLCVPDLVFERTRDGEREAVHLEAMGYWSRAAVWKRIELVQAGLAQHILFAVSSRLRVSEDVLGEDLPSALYVYKGAMNARTIAERLERLMSPREDR</sequence>
<dbReference type="Pfam" id="PF05626">
    <property type="entry name" value="DUF790"/>
    <property type="match status" value="1"/>
</dbReference>
<organism evidence="1 2">
    <name type="scientific">Pendulispora rubella</name>
    <dbReference type="NCBI Taxonomy" id="2741070"/>
    <lineage>
        <taxon>Bacteria</taxon>
        <taxon>Pseudomonadati</taxon>
        <taxon>Myxococcota</taxon>
        <taxon>Myxococcia</taxon>
        <taxon>Myxococcales</taxon>
        <taxon>Sorangiineae</taxon>
        <taxon>Pendulisporaceae</taxon>
        <taxon>Pendulispora</taxon>
    </lineage>
</organism>
<proteinExistence type="predicted"/>
<protein>
    <submittedName>
        <fullName evidence="1">DUF790 family protein</fullName>
    </submittedName>
</protein>
<dbReference type="Proteomes" id="UP001374803">
    <property type="component" value="Chromosome"/>
</dbReference>
<dbReference type="EMBL" id="CP089983">
    <property type="protein sequence ID" value="WXB02277.1"/>
    <property type="molecule type" value="Genomic_DNA"/>
</dbReference>
<dbReference type="PANTHER" id="PTHR39640:SF1">
    <property type="entry name" value="DUF790 FAMILY PROTEIN"/>
    <property type="match status" value="1"/>
</dbReference>
<dbReference type="RefSeq" id="WP_394831903.1">
    <property type="nucleotide sequence ID" value="NZ_CP089929.1"/>
</dbReference>
<name>A0ABZ2L119_9BACT</name>
<evidence type="ECO:0000313" key="2">
    <source>
        <dbReference type="Proteomes" id="UP001374803"/>
    </source>
</evidence>
<accession>A0ABZ2L119</accession>
<dbReference type="InterPro" id="IPR008508">
    <property type="entry name" value="Bax1"/>
</dbReference>
<evidence type="ECO:0000313" key="1">
    <source>
        <dbReference type="EMBL" id="WXB02277.1"/>
    </source>
</evidence>
<reference evidence="1" key="1">
    <citation type="submission" date="2021-12" db="EMBL/GenBank/DDBJ databases">
        <title>Discovery of the Pendulisporaceae a myxobacterial family with distinct sporulation behavior and unique specialized metabolism.</title>
        <authorList>
            <person name="Garcia R."/>
            <person name="Popoff A."/>
            <person name="Bader C.D."/>
            <person name="Loehr J."/>
            <person name="Walesch S."/>
            <person name="Walt C."/>
            <person name="Boldt J."/>
            <person name="Bunk B."/>
            <person name="Haeckl F.J.F.P.J."/>
            <person name="Gunesch A.P."/>
            <person name="Birkelbach J."/>
            <person name="Nuebel U."/>
            <person name="Pietschmann T."/>
            <person name="Bach T."/>
            <person name="Mueller R."/>
        </authorList>
    </citation>
    <scope>NUCLEOTIDE SEQUENCE</scope>
    <source>
        <strain evidence="1">MSr11367</strain>
    </source>
</reference>
<dbReference type="PANTHER" id="PTHR39640">
    <property type="entry name" value="VNG6129C"/>
    <property type="match status" value="1"/>
</dbReference>
<gene>
    <name evidence="1" type="ORF">LVJ94_35840</name>
</gene>
<keyword evidence="2" id="KW-1185">Reference proteome</keyword>